<organism evidence="3 4">
    <name type="scientific">Paraburkholderia humisilvae</name>
    <dbReference type="NCBI Taxonomy" id="627669"/>
    <lineage>
        <taxon>Bacteria</taxon>
        <taxon>Pseudomonadati</taxon>
        <taxon>Pseudomonadota</taxon>
        <taxon>Betaproteobacteria</taxon>
        <taxon>Burkholderiales</taxon>
        <taxon>Burkholderiaceae</taxon>
        <taxon>Paraburkholderia</taxon>
    </lineage>
</organism>
<reference evidence="3 4" key="1">
    <citation type="submission" date="2020-04" db="EMBL/GenBank/DDBJ databases">
        <authorList>
            <person name="De Canck E."/>
        </authorList>
    </citation>
    <scope>NUCLEOTIDE SEQUENCE [LARGE SCALE GENOMIC DNA]</scope>
    <source>
        <strain evidence="3 4">LMG 29542</strain>
    </source>
</reference>
<dbReference type="EMBL" id="CADIKH010000042">
    <property type="protein sequence ID" value="CAB3769608.1"/>
    <property type="molecule type" value="Genomic_DNA"/>
</dbReference>
<keyword evidence="2" id="KW-0732">Signal</keyword>
<sequence>MHIVKVIAAVSLVVSGISFAQAQETSPPDNTVAQAQMSGTTVTHADKRRDSGAPSDYPSGFNTGPTKPIVKGCNGPVSFCNIYFGGS</sequence>
<protein>
    <submittedName>
        <fullName evidence="3">Uncharacterized protein</fullName>
    </submittedName>
</protein>
<gene>
    <name evidence="3" type="ORF">LMG29542_06157</name>
</gene>
<evidence type="ECO:0000256" key="1">
    <source>
        <dbReference type="SAM" id="MobiDB-lite"/>
    </source>
</evidence>
<dbReference type="RefSeq" id="WP_175231115.1">
    <property type="nucleotide sequence ID" value="NZ_CADIKH010000042.1"/>
</dbReference>
<evidence type="ECO:0000313" key="4">
    <source>
        <dbReference type="Proteomes" id="UP000494363"/>
    </source>
</evidence>
<feature type="chain" id="PRO_5026780783" evidence="2">
    <location>
        <begin position="23"/>
        <end position="87"/>
    </location>
</feature>
<feature type="compositionally biased region" description="Polar residues" evidence="1">
    <location>
        <begin position="23"/>
        <end position="43"/>
    </location>
</feature>
<dbReference type="Proteomes" id="UP000494363">
    <property type="component" value="Unassembled WGS sequence"/>
</dbReference>
<dbReference type="AlphaFoldDB" id="A0A6J5ESP0"/>
<keyword evidence="4" id="KW-1185">Reference proteome</keyword>
<feature type="region of interest" description="Disordered" evidence="1">
    <location>
        <begin position="23"/>
        <end position="64"/>
    </location>
</feature>
<evidence type="ECO:0000313" key="3">
    <source>
        <dbReference type="EMBL" id="CAB3769608.1"/>
    </source>
</evidence>
<accession>A0A6J5ESP0</accession>
<feature type="signal peptide" evidence="2">
    <location>
        <begin position="1"/>
        <end position="22"/>
    </location>
</feature>
<name>A0A6J5ESP0_9BURK</name>
<evidence type="ECO:0000256" key="2">
    <source>
        <dbReference type="SAM" id="SignalP"/>
    </source>
</evidence>
<proteinExistence type="predicted"/>